<keyword evidence="1" id="KW-0812">Transmembrane</keyword>
<protein>
    <submittedName>
        <fullName evidence="2">Uncharacterized protein</fullName>
    </submittedName>
</protein>
<dbReference type="InterPro" id="IPR037485">
    <property type="entry name" value="PEX22"/>
</dbReference>
<organism evidence="2">
    <name type="scientific">Haptolina brevifila</name>
    <dbReference type="NCBI Taxonomy" id="156173"/>
    <lineage>
        <taxon>Eukaryota</taxon>
        <taxon>Haptista</taxon>
        <taxon>Haptophyta</taxon>
        <taxon>Prymnesiophyceae</taxon>
        <taxon>Prymnesiales</taxon>
        <taxon>Prymnesiaceae</taxon>
        <taxon>Haptolina</taxon>
    </lineage>
</organism>
<reference evidence="2" key="1">
    <citation type="submission" date="2021-01" db="EMBL/GenBank/DDBJ databases">
        <authorList>
            <person name="Corre E."/>
            <person name="Pelletier E."/>
            <person name="Niang G."/>
            <person name="Scheremetjew M."/>
            <person name="Finn R."/>
            <person name="Kale V."/>
            <person name="Holt S."/>
            <person name="Cochrane G."/>
            <person name="Meng A."/>
            <person name="Brown T."/>
            <person name="Cohen L."/>
        </authorList>
    </citation>
    <scope>NUCLEOTIDE SEQUENCE</scope>
    <source>
        <strain evidence="2">UTEX LB 985</strain>
    </source>
</reference>
<keyword evidence="1" id="KW-0472">Membrane</keyword>
<proteinExistence type="predicted"/>
<dbReference type="PANTHER" id="PTHR34126">
    <property type="entry name" value="PEROXISOME BIOGENESIS PROTEIN 22"/>
    <property type="match status" value="1"/>
</dbReference>
<keyword evidence="1" id="KW-1133">Transmembrane helix</keyword>
<feature type="transmembrane region" description="Helical" evidence="1">
    <location>
        <begin position="15"/>
        <end position="32"/>
    </location>
</feature>
<evidence type="ECO:0000256" key="1">
    <source>
        <dbReference type="SAM" id="Phobius"/>
    </source>
</evidence>
<dbReference type="Pfam" id="PF22978">
    <property type="entry name" value="HAD_Pex22"/>
    <property type="match status" value="1"/>
</dbReference>
<accession>A0A7S2N4E7</accession>
<evidence type="ECO:0000313" key="2">
    <source>
        <dbReference type="EMBL" id="CAD9518916.1"/>
    </source>
</evidence>
<dbReference type="EMBL" id="HBGU01062211">
    <property type="protein sequence ID" value="CAD9518916.1"/>
    <property type="molecule type" value="Transcribed_RNA"/>
</dbReference>
<dbReference type="PANTHER" id="PTHR34126:SF1">
    <property type="entry name" value="PEROXISOME BIOGENESIS PROTEIN 22"/>
    <property type="match status" value="1"/>
</dbReference>
<name>A0A7S2N4E7_9EUKA</name>
<dbReference type="AlphaFoldDB" id="A0A7S2N4E7"/>
<dbReference type="GO" id="GO:0007031">
    <property type="term" value="P:peroxisome organization"/>
    <property type="evidence" value="ECO:0007669"/>
    <property type="project" value="InterPro"/>
</dbReference>
<gene>
    <name evidence="2" type="ORF">CBRE1094_LOCUS33914</name>
</gene>
<sequence>MSALSKLISLCPPQHRPIVVAILVICICLVLFRPRRKPVRAAGAASSEIPASASASTCAASSTTSRGAVHSISVVGTIIEYRAGRPQLLPEAATALQRIAAACDVYLVTQLPVDSDELEAATLDALRSGGVFGTPGCDVRKALFCSTEDGRGSIVRQLGPSTHLDTSPKILKYLAPHLTHVVYIDEACRPLEVPKGSLSVVKSLSEYASIYPEPRVQLS</sequence>